<evidence type="ECO:0000313" key="3">
    <source>
        <dbReference type="EMBL" id="RXW22996.1"/>
    </source>
</evidence>
<accession>A0A4Q2DTI1</accession>
<keyword evidence="2" id="KW-1133">Transmembrane helix</keyword>
<gene>
    <name evidence="3" type="ORF">EST38_g2858</name>
</gene>
<feature type="compositionally biased region" description="Basic and acidic residues" evidence="1">
    <location>
        <begin position="20"/>
        <end position="34"/>
    </location>
</feature>
<dbReference type="Proteomes" id="UP000290288">
    <property type="component" value="Unassembled WGS sequence"/>
</dbReference>
<reference evidence="3 4" key="1">
    <citation type="submission" date="2019-01" db="EMBL/GenBank/DDBJ databases">
        <title>Draft genome sequence of Psathyrella aberdarensis IHI B618.</title>
        <authorList>
            <person name="Buettner E."/>
            <person name="Kellner H."/>
        </authorList>
    </citation>
    <scope>NUCLEOTIDE SEQUENCE [LARGE SCALE GENOMIC DNA]</scope>
    <source>
        <strain evidence="3 4">IHI B618</strain>
    </source>
</reference>
<keyword evidence="2" id="KW-0472">Membrane</keyword>
<feature type="transmembrane region" description="Helical" evidence="2">
    <location>
        <begin position="86"/>
        <end position="109"/>
    </location>
</feature>
<feature type="region of interest" description="Disordered" evidence="1">
    <location>
        <begin position="1"/>
        <end position="34"/>
    </location>
</feature>
<dbReference type="AlphaFoldDB" id="A0A4Q2DTI1"/>
<protein>
    <submittedName>
        <fullName evidence="3">Uncharacterized protein</fullName>
    </submittedName>
</protein>
<evidence type="ECO:0000256" key="2">
    <source>
        <dbReference type="SAM" id="Phobius"/>
    </source>
</evidence>
<sequence>MERHRRPDLHRGNTSATTIAREHQRSREGSPSDGERRFRRIDIFLFSATLFSLAWPWAFFGTATAPGGVALPRSHADYVVDNPQRVSTFVAFVGSVYRIICAILFTFVIERFAQEWVRGREGIQDPISVFDVSVLLAFRHKSFVWEISEYKDWKVKGRWMWVALLVLYTTMLAMIPTGIVALIAPGPYIVSSHITGAEVDFSSNDSACLLEDFDLSPADCRGRPSKASWCHSKELPDMFSSVIDKVTTLQSNKSGIISMTMIGGVDSVRFLGPSRGVLPMGPGAPANDNRPNHFFNASSFNSTEARIRSFNYTLQQQGLSSNTSCKYSESSPITVFSGEGPGGRTTMVNGTCDASLNLTDLIHWSSIRDSPRVLAAWACDASLGKASDLSYVVYLRQHDALGSGNYNITCTSPIGVSLVDTTFDSSSSLFRTDNTIQQPTKAIGPGEHAMVSGIISSVIHSIVITQNREPDMFMDQILAAGVTGFGLAVGERNDQYLRLYEAMLDGLLEYQVRFQILSI</sequence>
<comment type="caution">
    <text evidence="3">The sequence shown here is derived from an EMBL/GenBank/DDBJ whole genome shotgun (WGS) entry which is preliminary data.</text>
</comment>
<dbReference type="OrthoDB" id="3017917at2759"/>
<evidence type="ECO:0000256" key="1">
    <source>
        <dbReference type="SAM" id="MobiDB-lite"/>
    </source>
</evidence>
<dbReference type="STRING" id="2316362.A0A4Q2DTI1"/>
<evidence type="ECO:0000313" key="4">
    <source>
        <dbReference type="Proteomes" id="UP000290288"/>
    </source>
</evidence>
<feature type="transmembrane region" description="Helical" evidence="2">
    <location>
        <begin position="159"/>
        <end position="184"/>
    </location>
</feature>
<keyword evidence="2" id="KW-0812">Transmembrane</keyword>
<feature type="compositionally biased region" description="Basic and acidic residues" evidence="1">
    <location>
        <begin position="1"/>
        <end position="11"/>
    </location>
</feature>
<proteinExistence type="predicted"/>
<keyword evidence="4" id="KW-1185">Reference proteome</keyword>
<organism evidence="3 4">
    <name type="scientific">Candolleomyces aberdarensis</name>
    <dbReference type="NCBI Taxonomy" id="2316362"/>
    <lineage>
        <taxon>Eukaryota</taxon>
        <taxon>Fungi</taxon>
        <taxon>Dikarya</taxon>
        <taxon>Basidiomycota</taxon>
        <taxon>Agaricomycotina</taxon>
        <taxon>Agaricomycetes</taxon>
        <taxon>Agaricomycetidae</taxon>
        <taxon>Agaricales</taxon>
        <taxon>Agaricineae</taxon>
        <taxon>Psathyrellaceae</taxon>
        <taxon>Candolleomyces</taxon>
    </lineage>
</organism>
<dbReference type="EMBL" id="SDEE01000055">
    <property type="protein sequence ID" value="RXW22996.1"/>
    <property type="molecule type" value="Genomic_DNA"/>
</dbReference>
<feature type="transmembrane region" description="Helical" evidence="2">
    <location>
        <begin position="43"/>
        <end position="66"/>
    </location>
</feature>
<name>A0A4Q2DTI1_9AGAR</name>